<sequence length="119" mass="13902">MTTTIEDDENPPLQNSKLFGLFKNPDPGFTQTGISMLTSFVLTNMFIYGVTGRAKLAYVLSMISIPSSVILSVRDSRKDYEKWKEMRLLRLKGVPERFMPYKCKYDWSDYDLRKSREEK</sequence>
<feature type="transmembrane region" description="Helical" evidence="1">
    <location>
        <begin position="32"/>
        <end position="50"/>
    </location>
</feature>
<accession>A0A1I7TXB9</accession>
<proteinExistence type="predicted"/>
<protein>
    <submittedName>
        <fullName evidence="3">Aa_trans domain-containing protein</fullName>
    </submittedName>
</protein>
<keyword evidence="1" id="KW-0472">Membrane</keyword>
<evidence type="ECO:0000313" key="2">
    <source>
        <dbReference type="Proteomes" id="UP000095282"/>
    </source>
</evidence>
<dbReference type="AlphaFoldDB" id="A0A1I7TXB9"/>
<organism evidence="2 3">
    <name type="scientific">Caenorhabditis tropicalis</name>
    <dbReference type="NCBI Taxonomy" id="1561998"/>
    <lineage>
        <taxon>Eukaryota</taxon>
        <taxon>Metazoa</taxon>
        <taxon>Ecdysozoa</taxon>
        <taxon>Nematoda</taxon>
        <taxon>Chromadorea</taxon>
        <taxon>Rhabditida</taxon>
        <taxon>Rhabditina</taxon>
        <taxon>Rhabditomorpha</taxon>
        <taxon>Rhabditoidea</taxon>
        <taxon>Rhabditidae</taxon>
        <taxon>Peloderinae</taxon>
        <taxon>Caenorhabditis</taxon>
    </lineage>
</organism>
<name>A0A1I7TXB9_9PELO</name>
<evidence type="ECO:0000313" key="3">
    <source>
        <dbReference type="WBParaSite" id="Csp11.Scaffold629.g12735.t2"/>
    </source>
</evidence>
<dbReference type="WBParaSite" id="Csp11.Scaffold629.g12735.t2">
    <property type="protein sequence ID" value="Csp11.Scaffold629.g12735.t2"/>
    <property type="gene ID" value="Csp11.Scaffold629.g12735"/>
</dbReference>
<reference evidence="3" key="1">
    <citation type="submission" date="2016-11" db="UniProtKB">
        <authorList>
            <consortium name="WormBaseParasite"/>
        </authorList>
    </citation>
    <scope>IDENTIFICATION</scope>
</reference>
<dbReference type="eggNOG" id="ENOG502SB18">
    <property type="taxonomic scope" value="Eukaryota"/>
</dbReference>
<dbReference type="Proteomes" id="UP000095282">
    <property type="component" value="Unplaced"/>
</dbReference>
<keyword evidence="1" id="KW-0812">Transmembrane</keyword>
<dbReference type="STRING" id="1561998.A0A1I7TXB9"/>
<evidence type="ECO:0000256" key="1">
    <source>
        <dbReference type="SAM" id="Phobius"/>
    </source>
</evidence>
<keyword evidence="1" id="KW-1133">Transmembrane helix</keyword>
<keyword evidence="2" id="KW-1185">Reference proteome</keyword>